<organism evidence="4 5">
    <name type="scientific">Nitrincola iocasae</name>
    <dbReference type="NCBI Taxonomy" id="2614693"/>
    <lineage>
        <taxon>Bacteria</taxon>
        <taxon>Pseudomonadati</taxon>
        <taxon>Pseudomonadota</taxon>
        <taxon>Gammaproteobacteria</taxon>
        <taxon>Oceanospirillales</taxon>
        <taxon>Oceanospirillaceae</taxon>
        <taxon>Nitrincola</taxon>
    </lineage>
</organism>
<proteinExistence type="predicted"/>
<protein>
    <submittedName>
        <fullName evidence="4">ABC transporter substrate-binding protein</fullName>
    </submittedName>
</protein>
<dbReference type="InterPro" id="IPR002491">
    <property type="entry name" value="ABC_transptr_periplasmic_BD"/>
</dbReference>
<name>A0A5J6LIL8_9GAMM</name>
<keyword evidence="1" id="KW-0175">Coiled coil</keyword>
<gene>
    <name evidence="4" type="ORF">F5I99_17490</name>
</gene>
<dbReference type="PANTHER" id="PTHR30535:SF34">
    <property type="entry name" value="MOLYBDATE-BINDING PROTEIN MOLA"/>
    <property type="match status" value="1"/>
</dbReference>
<feature type="chain" id="PRO_5023922602" evidence="2">
    <location>
        <begin position="32"/>
        <end position="380"/>
    </location>
</feature>
<dbReference type="Pfam" id="PF01497">
    <property type="entry name" value="Peripla_BP_2"/>
    <property type="match status" value="1"/>
</dbReference>
<feature type="domain" description="Fe/B12 periplasmic-binding" evidence="3">
    <location>
        <begin position="51"/>
        <end position="349"/>
    </location>
</feature>
<dbReference type="KEGG" id="nik:F5I99_17490"/>
<keyword evidence="2" id="KW-0732">Signal</keyword>
<dbReference type="PROSITE" id="PS50983">
    <property type="entry name" value="FE_B12_PBP"/>
    <property type="match status" value="1"/>
</dbReference>
<evidence type="ECO:0000313" key="4">
    <source>
        <dbReference type="EMBL" id="QEW08142.1"/>
    </source>
</evidence>
<dbReference type="PANTHER" id="PTHR30535">
    <property type="entry name" value="VITAMIN B12-BINDING PROTEIN"/>
    <property type="match status" value="1"/>
</dbReference>
<accession>A0A5J6LIL8</accession>
<evidence type="ECO:0000256" key="2">
    <source>
        <dbReference type="SAM" id="SignalP"/>
    </source>
</evidence>
<keyword evidence="5" id="KW-1185">Reference proteome</keyword>
<feature type="coiled-coil region" evidence="1">
    <location>
        <begin position="178"/>
        <end position="205"/>
    </location>
</feature>
<dbReference type="SUPFAM" id="SSF53807">
    <property type="entry name" value="Helical backbone' metal receptor"/>
    <property type="match status" value="1"/>
</dbReference>
<dbReference type="InterPro" id="IPR050902">
    <property type="entry name" value="ABC_Transporter_SBP"/>
</dbReference>
<dbReference type="Gene3D" id="3.40.50.1980">
    <property type="entry name" value="Nitrogenase molybdenum iron protein domain"/>
    <property type="match status" value="2"/>
</dbReference>
<dbReference type="RefSeq" id="WP_151058266.1">
    <property type="nucleotide sequence ID" value="NZ_CP044222.1"/>
</dbReference>
<dbReference type="EMBL" id="CP044222">
    <property type="protein sequence ID" value="QEW08142.1"/>
    <property type="molecule type" value="Genomic_DNA"/>
</dbReference>
<dbReference type="Proteomes" id="UP000325606">
    <property type="component" value="Chromosome"/>
</dbReference>
<dbReference type="AlphaFoldDB" id="A0A5J6LIL8"/>
<evidence type="ECO:0000259" key="3">
    <source>
        <dbReference type="PROSITE" id="PS50983"/>
    </source>
</evidence>
<feature type="signal peptide" evidence="2">
    <location>
        <begin position="1"/>
        <end position="31"/>
    </location>
</feature>
<sequence length="380" mass="42322">MCHKIVRSFKRSIYLACVSLSLVLVSLSSHAETTVIRDILGREVAVQMPLERVFLGFYYTDYMAIGGVDAFDKVVGFSKDVWTVWTPASWELYSSQLPQLNDIPDVGEVEAGTFSLEKLLSLNPDLAVLADWQFKALGPDVDRIEAAGIPVVVVDYNAQTLERHLQSTLILGQITGQEARAQQIADEYQANVEEITQRITESDQAKPRVYVEFGNKGPAEYSFTYGKNMWGSVINLAGGDNIATPFVEWWGPMNPEQVLVSNPEVIIISGRETELTKNQEAMVLGVGIEQSEAERRLQGFSQRAGWSELDAIQKGQLFGVYQGASRTIADSAMVQYFAKVFYPDLFADLDPLQTYLDFHAEYLPVVPQGTFMVHADQAVQ</sequence>
<evidence type="ECO:0000313" key="5">
    <source>
        <dbReference type="Proteomes" id="UP000325606"/>
    </source>
</evidence>
<evidence type="ECO:0000256" key="1">
    <source>
        <dbReference type="SAM" id="Coils"/>
    </source>
</evidence>
<reference evidence="4 5" key="1">
    <citation type="submission" date="2019-09" db="EMBL/GenBank/DDBJ databases">
        <title>Nitrincola iocasae sp. nov., a bacterium isolated from the sediment collected at a cold seep field in South China Sea.</title>
        <authorList>
            <person name="Zhang H."/>
            <person name="Wang H."/>
            <person name="Li C."/>
        </authorList>
    </citation>
    <scope>NUCLEOTIDE SEQUENCE [LARGE SCALE GENOMIC DNA]</scope>
    <source>
        <strain evidence="4 5">KXZD1103</strain>
    </source>
</reference>